<reference evidence="2 3" key="1">
    <citation type="submission" date="2020-03" db="EMBL/GenBank/DDBJ databases">
        <title>Dissostichus mawsoni Genome sequencing and assembly.</title>
        <authorList>
            <person name="Park H."/>
        </authorList>
    </citation>
    <scope>NUCLEOTIDE SEQUENCE [LARGE SCALE GENOMIC DNA]</scope>
    <source>
        <strain evidence="2">DM0001</strain>
        <tissue evidence="2">Muscle</tissue>
    </source>
</reference>
<dbReference type="Proteomes" id="UP000518266">
    <property type="component" value="Unassembled WGS sequence"/>
</dbReference>
<feature type="region of interest" description="Disordered" evidence="1">
    <location>
        <begin position="261"/>
        <end position="296"/>
    </location>
</feature>
<evidence type="ECO:0000313" key="3">
    <source>
        <dbReference type="Proteomes" id="UP000518266"/>
    </source>
</evidence>
<evidence type="ECO:0000313" key="2">
    <source>
        <dbReference type="EMBL" id="KAF3850544.1"/>
    </source>
</evidence>
<gene>
    <name evidence="2" type="ORF">F7725_012316</name>
</gene>
<proteinExistence type="predicted"/>
<protein>
    <submittedName>
        <fullName evidence="2">Uncharacterized protein</fullName>
    </submittedName>
</protein>
<sequence length="476" mass="51886">MLITDGFRASGDVSLMMPPRALAASSFCSGVPVRIPSLRTGRMQLMVSQLCSSTSGLESLSRRMSPDRRFRSRRVRAKYAFSTVTAACLMPASEPRVASRRSSIIIRCPRSSSTERMTLPFERGEQRGQDDPEVSSQSVSCYCREEGEDSGVHWRRRQLEKHNITHTERLFTAITCFSPSRANSALSQQRGQDVVQRLVTDGGVELLEGFSCSFSDFQQRITESLPHHALPLVALLGAQALLQDGNYLREDLLSQFPHQIAQRGGEEAQQQREEGGQDLSEGAGGVGHHDLPHMEGGLADHQLGVRAPHVESGEHAVTPLSSQSTDDRLGGGEQVKGDDGPDVRRESFSEGERQVDEHHDVSVSHVGGNVLFTGCGHNIRHQLARVSMSHGSRSSKHDSPIPFTIAPRALAETGVHVSDDLRRHLAGVGGSVLEGSLHDGHDEGEGRSVDEVHELSVEQRLKTSLSPAGRLCEGVQ</sequence>
<feature type="region of interest" description="Disordered" evidence="1">
    <location>
        <begin position="312"/>
        <end position="360"/>
    </location>
</feature>
<keyword evidence="3" id="KW-1185">Reference proteome</keyword>
<dbReference type="AlphaFoldDB" id="A0A7J5YM05"/>
<name>A0A7J5YM05_DISMA</name>
<dbReference type="EMBL" id="JAAKFY010000010">
    <property type="protein sequence ID" value="KAF3850544.1"/>
    <property type="molecule type" value="Genomic_DNA"/>
</dbReference>
<organism evidence="2 3">
    <name type="scientific">Dissostichus mawsoni</name>
    <name type="common">Antarctic cod</name>
    <dbReference type="NCBI Taxonomy" id="36200"/>
    <lineage>
        <taxon>Eukaryota</taxon>
        <taxon>Metazoa</taxon>
        <taxon>Chordata</taxon>
        <taxon>Craniata</taxon>
        <taxon>Vertebrata</taxon>
        <taxon>Euteleostomi</taxon>
        <taxon>Actinopterygii</taxon>
        <taxon>Neopterygii</taxon>
        <taxon>Teleostei</taxon>
        <taxon>Neoteleostei</taxon>
        <taxon>Acanthomorphata</taxon>
        <taxon>Eupercaria</taxon>
        <taxon>Perciformes</taxon>
        <taxon>Notothenioidei</taxon>
        <taxon>Nototheniidae</taxon>
        <taxon>Dissostichus</taxon>
    </lineage>
</organism>
<feature type="compositionally biased region" description="Basic and acidic residues" evidence="1">
    <location>
        <begin position="325"/>
        <end position="360"/>
    </location>
</feature>
<accession>A0A7J5YM05</accession>
<feature type="compositionally biased region" description="Basic and acidic residues" evidence="1">
    <location>
        <begin position="264"/>
        <end position="275"/>
    </location>
</feature>
<evidence type="ECO:0000256" key="1">
    <source>
        <dbReference type="SAM" id="MobiDB-lite"/>
    </source>
</evidence>
<comment type="caution">
    <text evidence="2">The sequence shown here is derived from an EMBL/GenBank/DDBJ whole genome shotgun (WGS) entry which is preliminary data.</text>
</comment>